<evidence type="ECO:0000256" key="7">
    <source>
        <dbReference type="SAM" id="Phobius"/>
    </source>
</evidence>
<dbReference type="Pfam" id="PF02397">
    <property type="entry name" value="Bac_transf"/>
    <property type="match status" value="1"/>
</dbReference>
<dbReference type="GO" id="GO:0016020">
    <property type="term" value="C:membrane"/>
    <property type="evidence" value="ECO:0007669"/>
    <property type="project" value="UniProtKB-SubCell"/>
</dbReference>
<evidence type="ECO:0000256" key="6">
    <source>
        <dbReference type="ARBA" id="ARBA00023136"/>
    </source>
</evidence>
<feature type="transmembrane region" description="Helical" evidence="7">
    <location>
        <begin position="46"/>
        <end position="64"/>
    </location>
</feature>
<gene>
    <name evidence="9" type="ORF">IAB46_11630</name>
</gene>
<organism evidence="9 10">
    <name type="scientific">Candidatus Scybalocola faecigallinarum</name>
    <dbReference type="NCBI Taxonomy" id="2840941"/>
    <lineage>
        <taxon>Bacteria</taxon>
        <taxon>Bacillati</taxon>
        <taxon>Bacillota</taxon>
        <taxon>Clostridia</taxon>
        <taxon>Lachnospirales</taxon>
        <taxon>Lachnospiraceae</taxon>
        <taxon>Lachnospiraceae incertae sedis</taxon>
        <taxon>Candidatus Scybalocola (ex Gilroy et al. 2021)</taxon>
    </lineage>
</organism>
<dbReference type="PANTHER" id="PTHR30576">
    <property type="entry name" value="COLANIC BIOSYNTHESIS UDP-GLUCOSE LIPID CARRIER TRANSFERASE"/>
    <property type="match status" value="1"/>
</dbReference>
<reference evidence="9" key="1">
    <citation type="submission" date="2020-10" db="EMBL/GenBank/DDBJ databases">
        <authorList>
            <person name="Gilroy R."/>
        </authorList>
    </citation>
    <scope>NUCLEOTIDE SEQUENCE</scope>
    <source>
        <strain evidence="9">CHK178-757</strain>
    </source>
</reference>
<protein>
    <submittedName>
        <fullName evidence="9">Sugar transferase</fullName>
    </submittedName>
</protein>
<comment type="subcellular location">
    <subcellularLocation>
        <location evidence="1">Membrane</location>
        <topology evidence="1">Multi-pass membrane protein</topology>
    </subcellularLocation>
</comment>
<comment type="caution">
    <text evidence="9">The sequence shown here is derived from an EMBL/GenBank/DDBJ whole genome shotgun (WGS) entry which is preliminary data.</text>
</comment>
<keyword evidence="5 7" id="KW-1133">Transmembrane helix</keyword>
<feature type="transmembrane region" description="Helical" evidence="7">
    <location>
        <begin position="111"/>
        <end position="130"/>
    </location>
</feature>
<dbReference type="Proteomes" id="UP000823927">
    <property type="component" value="Unassembled WGS sequence"/>
</dbReference>
<evidence type="ECO:0000256" key="5">
    <source>
        <dbReference type="ARBA" id="ARBA00022989"/>
    </source>
</evidence>
<feature type="domain" description="Bacterial sugar transferase" evidence="8">
    <location>
        <begin position="299"/>
        <end position="487"/>
    </location>
</feature>
<evidence type="ECO:0000256" key="3">
    <source>
        <dbReference type="ARBA" id="ARBA00022679"/>
    </source>
</evidence>
<evidence type="ECO:0000313" key="10">
    <source>
        <dbReference type="Proteomes" id="UP000823927"/>
    </source>
</evidence>
<keyword evidence="6 7" id="KW-0472">Membrane</keyword>
<feature type="transmembrane region" description="Helical" evidence="7">
    <location>
        <begin position="12"/>
        <end position="34"/>
    </location>
</feature>
<evidence type="ECO:0000256" key="4">
    <source>
        <dbReference type="ARBA" id="ARBA00022692"/>
    </source>
</evidence>
<proteinExistence type="inferred from homology"/>
<evidence type="ECO:0000259" key="8">
    <source>
        <dbReference type="Pfam" id="PF02397"/>
    </source>
</evidence>
<reference evidence="9" key="2">
    <citation type="journal article" date="2021" name="PeerJ">
        <title>Extensive microbial diversity within the chicken gut microbiome revealed by metagenomics and culture.</title>
        <authorList>
            <person name="Gilroy R."/>
            <person name="Ravi A."/>
            <person name="Getino M."/>
            <person name="Pursley I."/>
            <person name="Horton D.L."/>
            <person name="Alikhan N.F."/>
            <person name="Baker D."/>
            <person name="Gharbi K."/>
            <person name="Hall N."/>
            <person name="Watson M."/>
            <person name="Adriaenssens E.M."/>
            <person name="Foster-Nyarko E."/>
            <person name="Jarju S."/>
            <person name="Secka A."/>
            <person name="Antonio M."/>
            <person name="Oren A."/>
            <person name="Chaudhuri R.R."/>
            <person name="La Ragione R."/>
            <person name="Hildebrand F."/>
            <person name="Pallen M.J."/>
        </authorList>
    </citation>
    <scope>NUCLEOTIDE SEQUENCE</scope>
    <source>
        <strain evidence="9">CHK178-757</strain>
    </source>
</reference>
<comment type="similarity">
    <text evidence="2">Belongs to the bacterial sugar transferase family.</text>
</comment>
<name>A0A9D1JRV9_9FIRM</name>
<dbReference type="AlphaFoldDB" id="A0A9D1JRV9"/>
<dbReference type="InterPro" id="IPR003362">
    <property type="entry name" value="Bact_transf"/>
</dbReference>
<dbReference type="NCBIfam" id="TIGR03025">
    <property type="entry name" value="EPS_sugtrans"/>
    <property type="match status" value="1"/>
</dbReference>
<evidence type="ECO:0000313" key="9">
    <source>
        <dbReference type="EMBL" id="HIS48179.1"/>
    </source>
</evidence>
<evidence type="ECO:0000256" key="1">
    <source>
        <dbReference type="ARBA" id="ARBA00004141"/>
    </source>
</evidence>
<keyword evidence="3 9" id="KW-0808">Transferase</keyword>
<feature type="transmembrane region" description="Helical" evidence="7">
    <location>
        <begin position="84"/>
        <end position="105"/>
    </location>
</feature>
<dbReference type="InterPro" id="IPR017475">
    <property type="entry name" value="EPS_sugar_tfrase"/>
</dbReference>
<dbReference type="EMBL" id="DVIT01000045">
    <property type="protein sequence ID" value="HIS48179.1"/>
    <property type="molecule type" value="Genomic_DNA"/>
</dbReference>
<dbReference type="PANTHER" id="PTHR30576:SF10">
    <property type="entry name" value="SLL5057 PROTEIN"/>
    <property type="match status" value="1"/>
</dbReference>
<dbReference type="GO" id="GO:0016780">
    <property type="term" value="F:phosphotransferase activity, for other substituted phosphate groups"/>
    <property type="evidence" value="ECO:0007669"/>
    <property type="project" value="TreeGrafter"/>
</dbReference>
<keyword evidence="4 7" id="KW-0812">Transmembrane</keyword>
<accession>A0A9D1JRV9</accession>
<sequence length="493" mass="56319">MSYEKSNQWVKHIDFAVIDLVCMEVSLLAANMLRHGPLYPFTESNTYIYLALSAAVLLVAYMFFAEPYSGILRRGYLRELRSVIINNVGLMVVLLVFLFAVHSTATYSRLMLGYFVAINIVITYFSHVFWKRWIRRRTNAPERGRAMILVVGRKEARKCVERILKNPYGVVKLCGVILLDKNGPDAQTITGDGRHASVSYAAPSQDSEIPEIMGIPVIGNEDALLNYCKLNVVDDVLFFNTPLCLKKYRDILLNMGIRVHRNMVELEDNYLKYQVNTINGIMTLSTSITPSSLWQMAVKRGMDILGGFVGCLATLIITIFVAPIIKIQAPGPIFFSQTRVGKNGRRFKIYKFRSMYKDAEERKKELMAQNKMKGFMFKMDNDPRIFPFGNILRKTSLDEFPQFFNVLKGDMSLCGTRPPTLDEYIQYAPHHKSRLAMKPGITGLWQVSGRSQITDFEEVVRLDNEYIRNWSLSLDLKILFKTVLVVFARKGSV</sequence>
<evidence type="ECO:0000256" key="2">
    <source>
        <dbReference type="ARBA" id="ARBA00006464"/>
    </source>
</evidence>
<dbReference type="Pfam" id="PF13727">
    <property type="entry name" value="CoA_binding_3"/>
    <property type="match status" value="1"/>
</dbReference>
<feature type="transmembrane region" description="Helical" evidence="7">
    <location>
        <begin position="304"/>
        <end position="325"/>
    </location>
</feature>